<dbReference type="EMBL" id="BCMI01000005">
    <property type="protein sequence ID" value="GAX05436.1"/>
    <property type="molecule type" value="Genomic_DNA"/>
</dbReference>
<dbReference type="AlphaFoldDB" id="A0A1Z5IUS7"/>
<evidence type="ECO:0000313" key="2">
    <source>
        <dbReference type="Proteomes" id="UP000198414"/>
    </source>
</evidence>
<dbReference type="Proteomes" id="UP000198414">
    <property type="component" value="Unassembled WGS sequence"/>
</dbReference>
<dbReference type="RefSeq" id="WP_089120741.1">
    <property type="nucleotide sequence ID" value="NZ_BCMI01000005.1"/>
</dbReference>
<protein>
    <submittedName>
        <fullName evidence="1">Uncharacterized protein</fullName>
    </submittedName>
</protein>
<proteinExistence type="predicted"/>
<gene>
    <name evidence="1" type="ORF">IWT25_00740</name>
</gene>
<comment type="caution">
    <text evidence="1">The sequence shown here is derived from an EMBL/GenBank/DDBJ whole genome shotgun (WGS) entry which is preliminary data.</text>
</comment>
<name>A0A1Z5IUS7_9LACO</name>
<reference evidence="1 2" key="1">
    <citation type="submission" date="2015-11" db="EMBL/GenBank/DDBJ databases">
        <title>Draft genome sequences of new species of the genus Lactobacillus isolated from orchardgrass silage.</title>
        <authorList>
            <person name="Tohno M."/>
            <person name="Tanizawa Y."/>
            <person name="Arita M."/>
        </authorList>
    </citation>
    <scope>NUCLEOTIDE SEQUENCE [LARGE SCALE GENOMIC DNA]</scope>
    <source>
        <strain evidence="1 2">IWT25</strain>
    </source>
</reference>
<sequence>MTLVFDKSLATPHYRHLLGKKHLNAINGLPVIFKDGDNEGTIEKYFVDGQEYHLYPVHRESCREVELLL</sequence>
<dbReference type="OrthoDB" id="1494389at2"/>
<accession>A0A1Z5IUS7</accession>
<organism evidence="1 2">
    <name type="scientific">Secundilactobacillus pentosiphilus</name>
    <dbReference type="NCBI Taxonomy" id="1714682"/>
    <lineage>
        <taxon>Bacteria</taxon>
        <taxon>Bacillati</taxon>
        <taxon>Bacillota</taxon>
        <taxon>Bacilli</taxon>
        <taxon>Lactobacillales</taxon>
        <taxon>Lactobacillaceae</taxon>
        <taxon>Secundilactobacillus</taxon>
    </lineage>
</organism>
<evidence type="ECO:0000313" key="1">
    <source>
        <dbReference type="EMBL" id="GAX05436.1"/>
    </source>
</evidence>